<dbReference type="SUPFAM" id="SSF46689">
    <property type="entry name" value="Homeodomain-like"/>
    <property type="match status" value="1"/>
</dbReference>
<dbReference type="Proteomes" id="UP000469325">
    <property type="component" value="Unassembled WGS sequence"/>
</dbReference>
<evidence type="ECO:0000313" key="2">
    <source>
        <dbReference type="Proteomes" id="UP000469325"/>
    </source>
</evidence>
<accession>A0A6N7XSA0</accession>
<comment type="caution">
    <text evidence="1">The sequence shown here is derived from an EMBL/GenBank/DDBJ whole genome shotgun (WGS) entry which is preliminary data.</text>
</comment>
<reference evidence="1 2" key="1">
    <citation type="submission" date="2019-08" db="EMBL/GenBank/DDBJ databases">
        <title>In-depth cultivation of the pig gut microbiome towards novel bacterial diversity and tailored functional studies.</title>
        <authorList>
            <person name="Wylensek D."/>
            <person name="Hitch T.C.A."/>
            <person name="Clavel T."/>
        </authorList>
    </citation>
    <scope>NUCLEOTIDE SEQUENCE [LARGE SCALE GENOMIC DNA]</scope>
    <source>
        <strain evidence="1 2">CA-Schmier-601-WT-1</strain>
    </source>
</reference>
<dbReference type="RefSeq" id="WP_154435526.1">
    <property type="nucleotide sequence ID" value="NZ_VUNC01000005.1"/>
</dbReference>
<dbReference type="Gene3D" id="1.10.357.10">
    <property type="entry name" value="Tetracycline Repressor, domain 2"/>
    <property type="match status" value="1"/>
</dbReference>
<keyword evidence="2" id="KW-1185">Reference proteome</keyword>
<dbReference type="AlphaFoldDB" id="A0A6N7XSA0"/>
<name>A0A6N7XSA0_9ACTN</name>
<organism evidence="1 2">
    <name type="scientific">Olsenella porci</name>
    <dbReference type="NCBI Taxonomy" id="2652279"/>
    <lineage>
        <taxon>Bacteria</taxon>
        <taxon>Bacillati</taxon>
        <taxon>Actinomycetota</taxon>
        <taxon>Coriobacteriia</taxon>
        <taxon>Coriobacteriales</taxon>
        <taxon>Atopobiaceae</taxon>
        <taxon>Olsenella</taxon>
    </lineage>
</organism>
<evidence type="ECO:0000313" key="1">
    <source>
        <dbReference type="EMBL" id="MST72916.1"/>
    </source>
</evidence>
<dbReference type="InterPro" id="IPR009057">
    <property type="entry name" value="Homeodomain-like_sf"/>
</dbReference>
<proteinExistence type="predicted"/>
<dbReference type="EMBL" id="VUNC01000005">
    <property type="protein sequence ID" value="MST72916.1"/>
    <property type="molecule type" value="Genomic_DNA"/>
</dbReference>
<protein>
    <submittedName>
        <fullName evidence="1">TetR/AcrR family transcriptional regulator</fullName>
    </submittedName>
</protein>
<gene>
    <name evidence="1" type="ORF">FYJ68_07325</name>
</gene>
<sequence length="203" mass="22210">MARPRRTDEKYATRDQLVSRFQELATQMPVDQISVRLIVDSVGCNKTTFYYHFRTLESLSDTALGAMGIDGAVRVVVERMVGERREAQPVTDESQLAESLDRLCTFASLNEGGLGRKYLDGLLAQATAEALGVDPDKAGNRVRTLLAFAVGGVGEALRFRGSTGNSIPAGEFLRTVRDIVIPAIRRNLHSTQGDDGSLPAWLR</sequence>